<feature type="region of interest" description="Disordered" evidence="1">
    <location>
        <begin position="29"/>
        <end position="115"/>
    </location>
</feature>
<feature type="compositionally biased region" description="Basic and acidic residues" evidence="1">
    <location>
        <begin position="269"/>
        <end position="279"/>
    </location>
</feature>
<feature type="compositionally biased region" description="Basic residues" evidence="1">
    <location>
        <begin position="228"/>
        <end position="237"/>
    </location>
</feature>
<accession>A0A6J4KJB5</accession>
<feature type="compositionally biased region" description="Basic residues" evidence="1">
    <location>
        <begin position="250"/>
        <end position="268"/>
    </location>
</feature>
<feature type="non-terminal residue" evidence="2">
    <location>
        <position position="1"/>
    </location>
</feature>
<protein>
    <submittedName>
        <fullName evidence="2">Uncharacterized MFS-type transporter</fullName>
    </submittedName>
</protein>
<reference evidence="2" key="1">
    <citation type="submission" date="2020-02" db="EMBL/GenBank/DDBJ databases">
        <authorList>
            <person name="Meier V. D."/>
        </authorList>
    </citation>
    <scope>NUCLEOTIDE SEQUENCE</scope>
    <source>
        <strain evidence="2">AVDCRST_MAG48</strain>
    </source>
</reference>
<proteinExistence type="predicted"/>
<organism evidence="2">
    <name type="scientific">uncultured Friedmanniella sp</name>
    <dbReference type="NCBI Taxonomy" id="335381"/>
    <lineage>
        <taxon>Bacteria</taxon>
        <taxon>Bacillati</taxon>
        <taxon>Actinomycetota</taxon>
        <taxon>Actinomycetes</taxon>
        <taxon>Propionibacteriales</taxon>
        <taxon>Nocardioidaceae</taxon>
        <taxon>Friedmanniella</taxon>
        <taxon>environmental samples</taxon>
    </lineage>
</organism>
<feature type="compositionally biased region" description="Low complexity" evidence="1">
    <location>
        <begin position="411"/>
        <end position="426"/>
    </location>
</feature>
<feature type="non-terminal residue" evidence="2">
    <location>
        <position position="426"/>
    </location>
</feature>
<feature type="region of interest" description="Disordered" evidence="1">
    <location>
        <begin position="390"/>
        <end position="426"/>
    </location>
</feature>
<name>A0A6J4KJB5_9ACTN</name>
<feature type="region of interest" description="Disordered" evidence="1">
    <location>
        <begin position="341"/>
        <end position="360"/>
    </location>
</feature>
<gene>
    <name evidence="2" type="ORF">AVDCRST_MAG48-1735</name>
</gene>
<feature type="compositionally biased region" description="Basic residues" evidence="1">
    <location>
        <begin position="45"/>
        <end position="73"/>
    </location>
</feature>
<dbReference type="AlphaFoldDB" id="A0A6J4KJB5"/>
<feature type="compositionally biased region" description="Low complexity" evidence="1">
    <location>
        <begin position="90"/>
        <end position="108"/>
    </location>
</feature>
<evidence type="ECO:0000256" key="1">
    <source>
        <dbReference type="SAM" id="MobiDB-lite"/>
    </source>
</evidence>
<feature type="region of interest" description="Disordered" evidence="1">
    <location>
        <begin position="228"/>
        <end position="305"/>
    </location>
</feature>
<feature type="compositionally biased region" description="Basic and acidic residues" evidence="1">
    <location>
        <begin position="393"/>
        <end position="408"/>
    </location>
</feature>
<dbReference type="EMBL" id="CADCTS010000251">
    <property type="protein sequence ID" value="CAA9306505.1"/>
    <property type="molecule type" value="Genomic_DNA"/>
</dbReference>
<feature type="compositionally biased region" description="Low complexity" evidence="1">
    <location>
        <begin position="238"/>
        <end position="249"/>
    </location>
</feature>
<evidence type="ECO:0000313" key="2">
    <source>
        <dbReference type="EMBL" id="CAA9306505.1"/>
    </source>
</evidence>
<feature type="compositionally biased region" description="Basic residues" evidence="1">
    <location>
        <begin position="280"/>
        <end position="290"/>
    </location>
</feature>
<sequence>GGGLGPVGLGLGRLQRRHHLLRLRALRRPRRGRRRAARRADRQHLARHLRLRRGPARRAHRPDHRPALRRRRPPASQPGDLDRSRGGHHAGAVHGARRAGLPLRGARAAGRRRGVPGVRRGLLQRDAPAGLHPGHPRAGVRVRLVDGLLRRHLPPADLLRRLHRARRRLVRGDVGGRAEHPRRRRLLGGLVRAVRAARAVRRARAAARSAQPPGIRAAVLPAAGRRRAAAVRARPQRRLVPARLGALPRRPGRGLHLRRHPRRQRLRPRPVDRARLRGGRERRRRPRRAGPGRGRGPGRAEEGHHGLAGGAARVLHGAALRLRPDDVLDLRAAAVPVGRSGPGQLPLVPGPGGAARPRGRDVRAVRDDRTCGVLPRAGTVRPVLRVVLGPGGYRRDRAGPAGRGDRPLQGRPAPADDAPSRPRTGM</sequence>